<dbReference type="KEGG" id="parq:DSM112329_02525"/>
<dbReference type="InterPro" id="IPR051416">
    <property type="entry name" value="phD-YefM_TA_antitoxins"/>
</dbReference>
<evidence type="ECO:0000256" key="1">
    <source>
        <dbReference type="ARBA" id="ARBA00009981"/>
    </source>
</evidence>
<dbReference type="PANTHER" id="PTHR35377:SF4">
    <property type="entry name" value="PREVENT-HOST-DEATH FAMILY PROTEIN"/>
    <property type="match status" value="1"/>
</dbReference>
<dbReference type="EMBL" id="CP114014">
    <property type="protein sequence ID" value="XAY05667.1"/>
    <property type="molecule type" value="Genomic_DNA"/>
</dbReference>
<dbReference type="SUPFAM" id="SSF143120">
    <property type="entry name" value="YefM-like"/>
    <property type="match status" value="1"/>
</dbReference>
<dbReference type="Pfam" id="PF02604">
    <property type="entry name" value="PhdYeFM_antitox"/>
    <property type="match status" value="1"/>
</dbReference>
<protein>
    <recommendedName>
        <fullName evidence="2">Antitoxin</fullName>
    </recommendedName>
</protein>
<dbReference type="AlphaFoldDB" id="A0AAU7AVK7"/>
<name>A0AAU7AVK7_9ACTN</name>
<dbReference type="NCBIfam" id="TIGR01552">
    <property type="entry name" value="phd_fam"/>
    <property type="match status" value="1"/>
</dbReference>
<dbReference type="RefSeq" id="WP_354702171.1">
    <property type="nucleotide sequence ID" value="NZ_CP114014.1"/>
</dbReference>
<organism evidence="3">
    <name type="scientific">Paraconexibacter sp. AEG42_29</name>
    <dbReference type="NCBI Taxonomy" id="2997339"/>
    <lineage>
        <taxon>Bacteria</taxon>
        <taxon>Bacillati</taxon>
        <taxon>Actinomycetota</taxon>
        <taxon>Thermoleophilia</taxon>
        <taxon>Solirubrobacterales</taxon>
        <taxon>Paraconexibacteraceae</taxon>
        <taxon>Paraconexibacter</taxon>
    </lineage>
</organism>
<comment type="similarity">
    <text evidence="1 2">Belongs to the phD/YefM antitoxin family.</text>
</comment>
<dbReference type="PANTHER" id="PTHR35377">
    <property type="entry name" value="ANTITOXIN VAPB49-RELATED-RELATED"/>
    <property type="match status" value="1"/>
</dbReference>
<evidence type="ECO:0000313" key="3">
    <source>
        <dbReference type="EMBL" id="XAY05667.1"/>
    </source>
</evidence>
<dbReference type="InterPro" id="IPR036165">
    <property type="entry name" value="YefM-like_sf"/>
</dbReference>
<dbReference type="Gene3D" id="3.40.1620.10">
    <property type="entry name" value="YefM-like domain"/>
    <property type="match status" value="1"/>
</dbReference>
<sequence>MKPVKIHEAKTNFSRLITQVEAGEEIIVQRGDVPVAKIVPYSASAPRRAGALKGVLKLAPDFDAVPEGFEEYTG</sequence>
<comment type="function">
    <text evidence="2">Antitoxin component of a type II toxin-antitoxin (TA) system.</text>
</comment>
<accession>A0AAU7AVK7</accession>
<dbReference type="InterPro" id="IPR006442">
    <property type="entry name" value="Antitoxin_Phd/YefM"/>
</dbReference>
<proteinExistence type="inferred from homology"/>
<reference evidence="3" key="1">
    <citation type="submission" date="2022-12" db="EMBL/GenBank/DDBJ databases">
        <title>Paraconexibacter alkalitolerans sp. nov. and Baekduia alba sp. nov., isolated from soil and emended description of the genera Paraconexibacter (Chun et al., 2020) and Baekduia (An et al., 2020).</title>
        <authorList>
            <person name="Vieira S."/>
            <person name="Huber K.J."/>
            <person name="Geppert A."/>
            <person name="Wolf J."/>
            <person name="Neumann-Schaal M."/>
            <person name="Muesken M."/>
            <person name="Overmann J."/>
        </authorList>
    </citation>
    <scope>NUCLEOTIDE SEQUENCE</scope>
    <source>
        <strain evidence="3">AEG42_29</strain>
    </source>
</reference>
<gene>
    <name evidence="3" type="ORF">DSM112329_02525</name>
</gene>
<evidence type="ECO:0000256" key="2">
    <source>
        <dbReference type="RuleBase" id="RU362080"/>
    </source>
</evidence>